<organism evidence="1 2">
    <name type="scientific">Trifolium medium</name>
    <dbReference type="NCBI Taxonomy" id="97028"/>
    <lineage>
        <taxon>Eukaryota</taxon>
        <taxon>Viridiplantae</taxon>
        <taxon>Streptophyta</taxon>
        <taxon>Embryophyta</taxon>
        <taxon>Tracheophyta</taxon>
        <taxon>Spermatophyta</taxon>
        <taxon>Magnoliopsida</taxon>
        <taxon>eudicotyledons</taxon>
        <taxon>Gunneridae</taxon>
        <taxon>Pentapetalae</taxon>
        <taxon>rosids</taxon>
        <taxon>fabids</taxon>
        <taxon>Fabales</taxon>
        <taxon>Fabaceae</taxon>
        <taxon>Papilionoideae</taxon>
        <taxon>50 kb inversion clade</taxon>
        <taxon>NPAAA clade</taxon>
        <taxon>Hologalegina</taxon>
        <taxon>IRL clade</taxon>
        <taxon>Trifolieae</taxon>
        <taxon>Trifolium</taxon>
    </lineage>
</organism>
<keyword evidence="2" id="KW-1185">Reference proteome</keyword>
<dbReference type="PANTHER" id="PTHR45887">
    <property type="entry name" value="TRANSLATION INITIATION FACTOR EIF-2B SUBUNIT EPSILON"/>
    <property type="match status" value="1"/>
</dbReference>
<comment type="caution">
    <text evidence="1">The sequence shown here is derived from an EMBL/GenBank/DDBJ whole genome shotgun (WGS) entry which is preliminary data.</text>
</comment>
<evidence type="ECO:0000313" key="2">
    <source>
        <dbReference type="Proteomes" id="UP000265520"/>
    </source>
</evidence>
<dbReference type="GO" id="GO:0031369">
    <property type="term" value="F:translation initiation factor binding"/>
    <property type="evidence" value="ECO:0007669"/>
    <property type="project" value="TreeGrafter"/>
</dbReference>
<sequence>VLLPLVNAPMINYTLTWLESAGVEEVFVFCCAHSKQVINYLEKSEWFNQPNFTVTTIESQNSVSAGDALRVIYERNVNWFLANKPEYIV</sequence>
<keyword evidence="1" id="KW-0648">Protein biosynthesis</keyword>
<protein>
    <submittedName>
        <fullName evidence="1">Translation initiation factor eIF-2B subunit epsilon-like</fullName>
    </submittedName>
</protein>
<dbReference type="SUPFAM" id="SSF53448">
    <property type="entry name" value="Nucleotide-diphospho-sugar transferases"/>
    <property type="match status" value="1"/>
</dbReference>
<accession>A0A392Q9E2</accession>
<evidence type="ECO:0000313" key="1">
    <source>
        <dbReference type="EMBL" id="MCI20479.1"/>
    </source>
</evidence>
<feature type="non-terminal residue" evidence="1">
    <location>
        <position position="1"/>
    </location>
</feature>
<dbReference type="GO" id="GO:0005085">
    <property type="term" value="F:guanyl-nucleotide exchange factor activity"/>
    <property type="evidence" value="ECO:0007669"/>
    <property type="project" value="TreeGrafter"/>
</dbReference>
<dbReference type="GO" id="GO:0005851">
    <property type="term" value="C:eukaryotic translation initiation factor 2B complex"/>
    <property type="evidence" value="ECO:0007669"/>
    <property type="project" value="TreeGrafter"/>
</dbReference>
<reference evidence="1 2" key="1">
    <citation type="journal article" date="2018" name="Front. Plant Sci.">
        <title>Red Clover (Trifolium pratense) and Zigzag Clover (T. medium) - A Picture of Genomic Similarities and Differences.</title>
        <authorList>
            <person name="Dluhosova J."/>
            <person name="Istvanek J."/>
            <person name="Nedelnik J."/>
            <person name="Repkova J."/>
        </authorList>
    </citation>
    <scope>NUCLEOTIDE SEQUENCE [LARGE SCALE GENOMIC DNA]</scope>
    <source>
        <strain evidence="2">cv. 10/8</strain>
        <tissue evidence="1">Leaf</tissue>
    </source>
</reference>
<dbReference type="Proteomes" id="UP000265520">
    <property type="component" value="Unassembled WGS sequence"/>
</dbReference>
<dbReference type="AlphaFoldDB" id="A0A392Q9E2"/>
<dbReference type="InterPro" id="IPR051956">
    <property type="entry name" value="eIF2B_epsilon"/>
</dbReference>
<dbReference type="InterPro" id="IPR029044">
    <property type="entry name" value="Nucleotide-diphossugar_trans"/>
</dbReference>
<proteinExistence type="predicted"/>
<dbReference type="GO" id="GO:0003743">
    <property type="term" value="F:translation initiation factor activity"/>
    <property type="evidence" value="ECO:0007669"/>
    <property type="project" value="UniProtKB-KW"/>
</dbReference>
<dbReference type="PANTHER" id="PTHR45887:SF1">
    <property type="entry name" value="TRANSLATION INITIATION FACTOR EIF-2B SUBUNIT EPSILON"/>
    <property type="match status" value="1"/>
</dbReference>
<name>A0A392Q9E2_9FABA</name>
<keyword evidence="1" id="KW-0396">Initiation factor</keyword>
<dbReference type="Gene3D" id="3.90.550.10">
    <property type="entry name" value="Spore Coat Polysaccharide Biosynthesis Protein SpsA, Chain A"/>
    <property type="match status" value="1"/>
</dbReference>
<dbReference type="EMBL" id="LXQA010120062">
    <property type="protein sequence ID" value="MCI20479.1"/>
    <property type="molecule type" value="Genomic_DNA"/>
</dbReference>